<dbReference type="NCBIfam" id="NF047752">
    <property type="entry name" value="MntA_antitoxin"/>
    <property type="match status" value="1"/>
</dbReference>
<dbReference type="Proteomes" id="UP001596142">
    <property type="component" value="Unassembled WGS sequence"/>
</dbReference>
<organism evidence="2 3">
    <name type="scientific">Thalassorhabdus alkalitolerans</name>
    <dbReference type="NCBI Taxonomy" id="2282697"/>
    <lineage>
        <taxon>Bacteria</taxon>
        <taxon>Bacillati</taxon>
        <taxon>Bacillota</taxon>
        <taxon>Bacilli</taxon>
        <taxon>Bacillales</taxon>
        <taxon>Bacillaceae</taxon>
        <taxon>Thalassorhabdus</taxon>
    </lineage>
</organism>
<reference evidence="3" key="1">
    <citation type="journal article" date="2019" name="Int. J. Syst. Evol. Microbiol.">
        <title>The Global Catalogue of Microorganisms (GCM) 10K type strain sequencing project: providing services to taxonomists for standard genome sequencing and annotation.</title>
        <authorList>
            <consortium name="The Broad Institute Genomics Platform"/>
            <consortium name="The Broad Institute Genome Sequencing Center for Infectious Disease"/>
            <person name="Wu L."/>
            <person name="Ma J."/>
        </authorList>
    </citation>
    <scope>NUCLEOTIDE SEQUENCE [LARGE SCALE GENOMIC DNA]</scope>
    <source>
        <strain evidence="3">CECT 7184</strain>
    </source>
</reference>
<sequence length="113" mass="12685">MTWATLQKEVLEEVKTLVTNHMNREDVCIYLFGSWAKGAIQPSSDIDIAVDYKGALKAGCLASLQDNLEESTIPYNVDVVDLTKADSSFRTKVIKEGILWNDCFNDSKPQTKR</sequence>
<accession>A0ABW0YKT0</accession>
<dbReference type="InterPro" id="IPR043519">
    <property type="entry name" value="NT_sf"/>
</dbReference>
<dbReference type="Gene3D" id="3.30.460.10">
    <property type="entry name" value="Beta Polymerase, domain 2"/>
    <property type="match status" value="1"/>
</dbReference>
<dbReference type="InterPro" id="IPR041633">
    <property type="entry name" value="Polbeta"/>
</dbReference>
<evidence type="ECO:0000259" key="1">
    <source>
        <dbReference type="Pfam" id="PF18765"/>
    </source>
</evidence>
<dbReference type="EMBL" id="JBHSOZ010000003">
    <property type="protein sequence ID" value="MFC5711788.1"/>
    <property type="molecule type" value="Genomic_DNA"/>
</dbReference>
<dbReference type="CDD" id="cd05403">
    <property type="entry name" value="NT_KNTase_like"/>
    <property type="match status" value="1"/>
</dbReference>
<dbReference type="SUPFAM" id="SSF81301">
    <property type="entry name" value="Nucleotidyltransferase"/>
    <property type="match status" value="1"/>
</dbReference>
<evidence type="ECO:0000313" key="2">
    <source>
        <dbReference type="EMBL" id="MFC5711788.1"/>
    </source>
</evidence>
<dbReference type="RefSeq" id="WP_385938535.1">
    <property type="nucleotide sequence ID" value="NZ_JBHSOZ010000003.1"/>
</dbReference>
<gene>
    <name evidence="2" type="ORF">ACFPU1_03245</name>
</gene>
<proteinExistence type="predicted"/>
<dbReference type="PANTHER" id="PTHR43852">
    <property type="entry name" value="NUCLEOTIDYLTRANSFERASE"/>
    <property type="match status" value="1"/>
</dbReference>
<comment type="caution">
    <text evidence="2">The sequence shown here is derived from an EMBL/GenBank/DDBJ whole genome shotgun (WGS) entry which is preliminary data.</text>
</comment>
<evidence type="ECO:0000313" key="3">
    <source>
        <dbReference type="Proteomes" id="UP001596142"/>
    </source>
</evidence>
<dbReference type="Pfam" id="PF18765">
    <property type="entry name" value="Polbeta"/>
    <property type="match status" value="1"/>
</dbReference>
<feature type="domain" description="Polymerase beta nucleotidyltransferase" evidence="1">
    <location>
        <begin position="26"/>
        <end position="99"/>
    </location>
</feature>
<name>A0ABW0YKT0_9BACI</name>
<dbReference type="InterPro" id="IPR052930">
    <property type="entry name" value="TA_antitoxin_MntA"/>
</dbReference>
<protein>
    <submittedName>
        <fullName evidence="2">Nucleotidyltransferase family protein</fullName>
    </submittedName>
</protein>
<keyword evidence="3" id="KW-1185">Reference proteome</keyword>
<dbReference type="PANTHER" id="PTHR43852:SF3">
    <property type="entry name" value="NUCLEOTIDYLTRANSFERASE"/>
    <property type="match status" value="1"/>
</dbReference>